<dbReference type="Proteomes" id="UP000481033">
    <property type="component" value="Unassembled WGS sequence"/>
</dbReference>
<name>A0A6M0RXB1_9CYAN</name>
<accession>A0A6M0RXB1</accession>
<dbReference type="InterPro" id="IPR040788">
    <property type="entry name" value="HEPN_MAE_28990"/>
</dbReference>
<comment type="caution">
    <text evidence="2">The sequence shown here is derived from an EMBL/GenBank/DDBJ whole genome shotgun (WGS) entry which is preliminary data.</text>
</comment>
<dbReference type="Pfam" id="PF18737">
    <property type="entry name" value="HEPN_MAE_28990"/>
    <property type="match status" value="1"/>
</dbReference>
<dbReference type="EMBL" id="QXHD01000004">
    <property type="protein sequence ID" value="NEZ60834.1"/>
    <property type="molecule type" value="Genomic_DNA"/>
</dbReference>
<dbReference type="RefSeq" id="WP_163703155.1">
    <property type="nucleotide sequence ID" value="NZ_QXHD01000004.1"/>
</dbReference>
<dbReference type="AlphaFoldDB" id="A0A6M0RXB1"/>
<evidence type="ECO:0000313" key="3">
    <source>
        <dbReference type="Proteomes" id="UP000481033"/>
    </source>
</evidence>
<proteinExistence type="predicted"/>
<protein>
    <recommendedName>
        <fullName evidence="1">MAE-28990/MAE-18760-like HEPN domain-containing protein</fullName>
    </recommendedName>
</protein>
<reference evidence="2 3" key="1">
    <citation type="journal article" date="2020" name="Microb. Ecol.">
        <title>Ecogenomics of the Marine Benthic Filamentous Cyanobacterium Adonisia.</title>
        <authorList>
            <person name="Walter J.M."/>
            <person name="Coutinho F.H."/>
            <person name="Leomil L."/>
            <person name="Hargreaves P.I."/>
            <person name="Campeao M.E."/>
            <person name="Vieira V.V."/>
            <person name="Silva B.S."/>
            <person name="Fistarol G.O."/>
            <person name="Salomon P.S."/>
            <person name="Sawabe T."/>
            <person name="Mino S."/>
            <person name="Hosokawa M."/>
            <person name="Miyashita H."/>
            <person name="Maruyama F."/>
            <person name="van Verk M.C."/>
            <person name="Dutilh B.E."/>
            <person name="Thompson C.C."/>
            <person name="Thompson F.L."/>
        </authorList>
    </citation>
    <scope>NUCLEOTIDE SEQUENCE [LARGE SCALE GENOMIC DNA]</scope>
    <source>
        <strain evidence="2 3">CCMR0081</strain>
    </source>
</reference>
<sequence length="232" mass="26271">MTSLVFQDFNERSKEVSKYFIFLKSLEQATTKLSMNDKDDNPKIREVDSELLKTLKASAFLLLYNLIEATMRNAIEAIFDELSARGISYDQIRPELKKIVLKNLKKRNPDRMFSSINIIAVDIIAAGFDKSDLFSGNLDASKIRKTASEYGFSHQTDYSRTGNGSDLLTVKTNRNDLAHGFKSFTEVGRDKTADELLDIKNKAIRYLKQILVNIEQYLSSQEYLDISGSGGI</sequence>
<feature type="domain" description="MAE-28990/MAE-18760-like HEPN" evidence="1">
    <location>
        <begin position="1"/>
        <end position="223"/>
    </location>
</feature>
<keyword evidence="3" id="KW-1185">Reference proteome</keyword>
<organism evidence="2 3">
    <name type="scientific">Adonisia turfae CCMR0081</name>
    <dbReference type="NCBI Taxonomy" id="2292702"/>
    <lineage>
        <taxon>Bacteria</taxon>
        <taxon>Bacillati</taxon>
        <taxon>Cyanobacteriota</taxon>
        <taxon>Adonisia</taxon>
        <taxon>Adonisia turfae</taxon>
    </lineage>
</organism>
<evidence type="ECO:0000313" key="2">
    <source>
        <dbReference type="EMBL" id="NEZ60834.1"/>
    </source>
</evidence>
<evidence type="ECO:0000259" key="1">
    <source>
        <dbReference type="Pfam" id="PF18737"/>
    </source>
</evidence>
<gene>
    <name evidence="2" type="ORF">DXZ20_35405</name>
</gene>